<dbReference type="AlphaFoldDB" id="A0AAP0CJB6"/>
<feature type="region of interest" description="Disordered" evidence="1">
    <location>
        <begin position="61"/>
        <end position="92"/>
    </location>
</feature>
<evidence type="ECO:0000313" key="3">
    <source>
        <dbReference type="Proteomes" id="UP001408789"/>
    </source>
</evidence>
<keyword evidence="3" id="KW-1185">Reference proteome</keyword>
<organism evidence="2 3">
    <name type="scientific">Deinandra increscens subsp. villosa</name>
    <dbReference type="NCBI Taxonomy" id="3103831"/>
    <lineage>
        <taxon>Eukaryota</taxon>
        <taxon>Viridiplantae</taxon>
        <taxon>Streptophyta</taxon>
        <taxon>Embryophyta</taxon>
        <taxon>Tracheophyta</taxon>
        <taxon>Spermatophyta</taxon>
        <taxon>Magnoliopsida</taxon>
        <taxon>eudicotyledons</taxon>
        <taxon>Gunneridae</taxon>
        <taxon>Pentapetalae</taxon>
        <taxon>asterids</taxon>
        <taxon>campanulids</taxon>
        <taxon>Asterales</taxon>
        <taxon>Asteraceae</taxon>
        <taxon>Asteroideae</taxon>
        <taxon>Heliantheae alliance</taxon>
        <taxon>Madieae</taxon>
        <taxon>Madiinae</taxon>
        <taxon>Deinandra</taxon>
    </lineage>
</organism>
<accession>A0AAP0CJB6</accession>
<proteinExistence type="predicted"/>
<dbReference type="EMBL" id="JBCNJP010000023">
    <property type="protein sequence ID" value="KAK9057745.1"/>
    <property type="molecule type" value="Genomic_DNA"/>
</dbReference>
<gene>
    <name evidence="2" type="ORF">SSX86_022583</name>
</gene>
<comment type="caution">
    <text evidence="2">The sequence shown here is derived from an EMBL/GenBank/DDBJ whole genome shotgun (WGS) entry which is preliminary data.</text>
</comment>
<protein>
    <submittedName>
        <fullName evidence="2">Uncharacterized protein</fullName>
    </submittedName>
</protein>
<evidence type="ECO:0000313" key="2">
    <source>
        <dbReference type="EMBL" id="KAK9057745.1"/>
    </source>
</evidence>
<evidence type="ECO:0000256" key="1">
    <source>
        <dbReference type="SAM" id="MobiDB-lite"/>
    </source>
</evidence>
<feature type="compositionally biased region" description="Polar residues" evidence="1">
    <location>
        <begin position="79"/>
        <end position="92"/>
    </location>
</feature>
<sequence>MEPQLSEVEQVLQFFRKNGLQHSESALIDDIIDKSHLASFDFQTFIFPTSLPTLKIPTLNDDEAAASPSSSSDDDEFLTVNSFTSDSDGLLF</sequence>
<dbReference type="Proteomes" id="UP001408789">
    <property type="component" value="Unassembled WGS sequence"/>
</dbReference>
<name>A0AAP0CJB6_9ASTR</name>
<reference evidence="2 3" key="1">
    <citation type="submission" date="2024-04" db="EMBL/GenBank/DDBJ databases">
        <title>The reference genome of an endangered Asteraceae, Deinandra increscens subsp. villosa, native to the Central Coast of California.</title>
        <authorList>
            <person name="Guilliams M."/>
            <person name="Hasenstab-Lehman K."/>
            <person name="Meyer R."/>
            <person name="Mcevoy S."/>
        </authorList>
    </citation>
    <scope>NUCLEOTIDE SEQUENCE [LARGE SCALE GENOMIC DNA]</scope>
    <source>
        <tissue evidence="2">Leaf</tissue>
    </source>
</reference>